<evidence type="ECO:0000259" key="2">
    <source>
        <dbReference type="PROSITE" id="PS50090"/>
    </source>
</evidence>
<feature type="compositionally biased region" description="Low complexity" evidence="1">
    <location>
        <begin position="584"/>
        <end position="604"/>
    </location>
</feature>
<feature type="region of interest" description="Disordered" evidence="1">
    <location>
        <begin position="460"/>
        <end position="523"/>
    </location>
</feature>
<gene>
    <name evidence="3" type="ORF">G2W53_002468</name>
</gene>
<feature type="compositionally biased region" description="Low complexity" evidence="1">
    <location>
        <begin position="811"/>
        <end position="825"/>
    </location>
</feature>
<feature type="compositionally biased region" description="Polar residues" evidence="1">
    <location>
        <begin position="704"/>
        <end position="715"/>
    </location>
</feature>
<reference evidence="3" key="1">
    <citation type="submission" date="2020-09" db="EMBL/GenBank/DDBJ databases">
        <title>Genome-Enabled Discovery of Anthraquinone Biosynthesis in Senna tora.</title>
        <authorList>
            <person name="Kang S.-H."/>
            <person name="Pandey R.P."/>
            <person name="Lee C.-M."/>
            <person name="Sim J.-S."/>
            <person name="Jeong J.-T."/>
            <person name="Choi B.-S."/>
            <person name="Jung M."/>
            <person name="Ginzburg D."/>
            <person name="Zhao K."/>
            <person name="Won S.Y."/>
            <person name="Oh T.-J."/>
            <person name="Yu Y."/>
            <person name="Kim N.-H."/>
            <person name="Lee O.R."/>
            <person name="Lee T.-H."/>
            <person name="Bashyal P."/>
            <person name="Kim T.-S."/>
            <person name="Lee W.-H."/>
            <person name="Kawkins C."/>
            <person name="Kim C.-K."/>
            <person name="Kim J.S."/>
            <person name="Ahn B.O."/>
            <person name="Rhee S.Y."/>
            <person name="Sohng J.K."/>
        </authorList>
    </citation>
    <scope>NUCLEOTIDE SEQUENCE</scope>
    <source>
        <tissue evidence="3">Leaf</tissue>
    </source>
</reference>
<comment type="caution">
    <text evidence="3">The sequence shown here is derived from an EMBL/GenBank/DDBJ whole genome shotgun (WGS) entry which is preliminary data.</text>
</comment>
<evidence type="ECO:0000256" key="1">
    <source>
        <dbReference type="SAM" id="MobiDB-lite"/>
    </source>
</evidence>
<feature type="compositionally biased region" description="Polar residues" evidence="1">
    <location>
        <begin position="901"/>
        <end position="912"/>
    </location>
</feature>
<dbReference type="InterPro" id="IPR009057">
    <property type="entry name" value="Homeodomain-like_sf"/>
</dbReference>
<dbReference type="Proteomes" id="UP000634136">
    <property type="component" value="Unassembled WGS sequence"/>
</dbReference>
<feature type="compositionally biased region" description="Low complexity" evidence="1">
    <location>
        <begin position="625"/>
        <end position="639"/>
    </location>
</feature>
<sequence>MYRQHNAKKPKLAKQQFDTTFDNINPMTNSIPSPAASQMSNMSNLSKSIKIISSRRDQGRKAKTLKISAGQPGFGGPWSLFEDQALVVLVHDMGPNWELISDAINSALQFKCVFRKPKECKERHKILMDRSAGDGADSAEDSGSSQSYPSTLPGIPKAGSARQLFQRLQGPMEEDTIKSHFEKIIKIGQKQHHRKNQNDNQDLKKISPVHNSHVIALSQVCPNNLNGGFLTPLDLCDINAPAPDALGYQGSHAGGLVLPNQGSVPSVLPTSGVNPSLPGSSGMVLGNNLPSPSGPATASVRDSRYGVPRTSPLSVDEQQRIQQYNPMLSGRNVQQSGISVGGSLSGSDRSIRMLPGGNGVGMIGGVNRSMAISRSGFQGLASSSMMSSGSMLSSSNMVGTPSPVNMPSGVGSGQGNSMLRPREALHMMRPGYNSEHQRQTVVPELQMQVTLGNSQSIPAFSGLSSAFNNQTTPPPVQPYPGQAQQPHQLSQQQAHLSSPHTKLQGPNHTSNKQQQAFAARLAKERQLQQQRYLQHQQQFAASNALMPHVQTQSQLPMSSSLQSSSQVQSQNSSQPVSLPPVTPSSPLTPTSSQHQQQKHQLPQHGFSRNPGASGLNNQAVKQRQRPPQQQQYQQPNRQHPNQRHHAQSQQQAKLLKGIGRGNILVQHNISVDPSNLNGLSVPTGSQTAEKGDQITHMMQGQNLYPVSGLKPTQPSKPLGPAHSSNHSQLQQNLHSGPTTTSSKQNQPVVSPSDNSAQRQVPLVPTGHILTPPHTTVPPAVLASNNAQQQQQSSPQSKKINHTQSSVHRMLQRSQSSSKPQSDSTQVDQPTMNNASQISASTAVNQGCIDLSSVVPVIPTLSSQRRTTESPLDSNVPNPANQGSSLGNTPVGNSAGKEPISQGVSPRQLSLNMPSHVHNAGAQWKQPQPIKQSSSQTIMSQQPYQPQEQHQQGLEQHSPKHLALQHEPQQQLQHLQPGQNSMFVCPSNSKGE</sequence>
<name>A0A834XLS9_9FABA</name>
<feature type="compositionally biased region" description="Polar residues" evidence="1">
    <location>
        <begin position="862"/>
        <end position="891"/>
    </location>
</feature>
<feature type="compositionally biased region" description="Polar residues" evidence="1">
    <location>
        <begin position="504"/>
        <end position="516"/>
    </location>
</feature>
<dbReference type="OrthoDB" id="372624at2759"/>
<dbReference type="EMBL" id="JAAIUW010000001">
    <property type="protein sequence ID" value="KAF7845563.1"/>
    <property type="molecule type" value="Genomic_DNA"/>
</dbReference>
<dbReference type="InterPro" id="IPR044798">
    <property type="entry name" value="EAF1A/B"/>
</dbReference>
<feature type="compositionally biased region" description="Low complexity" evidence="1">
    <location>
        <begin position="482"/>
        <end position="500"/>
    </location>
</feature>
<proteinExistence type="predicted"/>
<dbReference type="CDD" id="cd00167">
    <property type="entry name" value="SANT"/>
    <property type="match status" value="1"/>
</dbReference>
<keyword evidence="4" id="KW-1185">Reference proteome</keyword>
<dbReference type="SMART" id="SM00717">
    <property type="entry name" value="SANT"/>
    <property type="match status" value="1"/>
</dbReference>
<accession>A0A834XLS9</accession>
<organism evidence="3 4">
    <name type="scientific">Senna tora</name>
    <dbReference type="NCBI Taxonomy" id="362788"/>
    <lineage>
        <taxon>Eukaryota</taxon>
        <taxon>Viridiplantae</taxon>
        <taxon>Streptophyta</taxon>
        <taxon>Embryophyta</taxon>
        <taxon>Tracheophyta</taxon>
        <taxon>Spermatophyta</taxon>
        <taxon>Magnoliopsida</taxon>
        <taxon>eudicotyledons</taxon>
        <taxon>Gunneridae</taxon>
        <taxon>Pentapetalae</taxon>
        <taxon>rosids</taxon>
        <taxon>fabids</taxon>
        <taxon>Fabales</taxon>
        <taxon>Fabaceae</taxon>
        <taxon>Caesalpinioideae</taxon>
        <taxon>Cassia clade</taxon>
        <taxon>Senna</taxon>
    </lineage>
</organism>
<feature type="compositionally biased region" description="Low complexity" evidence="1">
    <location>
        <begin position="552"/>
        <end position="576"/>
    </location>
</feature>
<feature type="domain" description="Myb-like" evidence="2">
    <location>
        <begin position="76"/>
        <end position="128"/>
    </location>
</feature>
<feature type="region of interest" description="Disordered" evidence="1">
    <location>
        <begin position="289"/>
        <end position="314"/>
    </location>
</feature>
<feature type="region of interest" description="Disordered" evidence="1">
    <location>
        <begin position="550"/>
        <end position="653"/>
    </location>
</feature>
<feature type="compositionally biased region" description="Low complexity" evidence="1">
    <location>
        <begin position="922"/>
        <end position="978"/>
    </location>
</feature>
<dbReference type="GO" id="GO:0035267">
    <property type="term" value="C:NuA4 histone acetyltransferase complex"/>
    <property type="evidence" value="ECO:0007669"/>
    <property type="project" value="InterPro"/>
</dbReference>
<dbReference type="Pfam" id="PF13921">
    <property type="entry name" value="Myb_DNA-bind_6"/>
    <property type="match status" value="1"/>
</dbReference>
<dbReference type="Gene3D" id="1.10.10.60">
    <property type="entry name" value="Homeodomain-like"/>
    <property type="match status" value="1"/>
</dbReference>
<dbReference type="PROSITE" id="PS50090">
    <property type="entry name" value="MYB_LIKE"/>
    <property type="match status" value="1"/>
</dbReference>
<dbReference type="AlphaFoldDB" id="A0A834XLS9"/>
<feature type="compositionally biased region" description="Polar residues" evidence="1">
    <location>
        <begin position="722"/>
        <end position="758"/>
    </location>
</feature>
<feature type="compositionally biased region" description="Polar residues" evidence="1">
    <location>
        <begin position="979"/>
        <end position="991"/>
    </location>
</feature>
<feature type="region of interest" description="Disordered" evidence="1">
    <location>
        <begin position="862"/>
        <end position="991"/>
    </location>
</feature>
<dbReference type="PANTHER" id="PTHR46774">
    <property type="entry name" value="CHROMATIN MODIFICATION-RELATED PROTEIN EAF1 A-RELATED"/>
    <property type="match status" value="1"/>
</dbReference>
<feature type="compositionally biased region" description="Low complexity" evidence="1">
    <location>
        <begin position="133"/>
        <end position="147"/>
    </location>
</feature>
<protein>
    <submittedName>
        <fullName evidence="3">Chromatin modification-related protein EAF1 B-like isoform X1</fullName>
    </submittedName>
</protein>
<dbReference type="PANTHER" id="PTHR46774:SF3">
    <property type="entry name" value="CHROMATIN MODIFICATION-RELATED PROTEIN EAF1 A-RELATED"/>
    <property type="match status" value="1"/>
</dbReference>
<feature type="region of interest" description="Disordered" evidence="1">
    <location>
        <begin position="704"/>
        <end position="830"/>
    </location>
</feature>
<evidence type="ECO:0000313" key="3">
    <source>
        <dbReference type="EMBL" id="KAF7845563.1"/>
    </source>
</evidence>
<feature type="compositionally biased region" description="Low complexity" evidence="1">
    <location>
        <begin position="782"/>
        <end position="796"/>
    </location>
</feature>
<dbReference type="InterPro" id="IPR001005">
    <property type="entry name" value="SANT/Myb"/>
</dbReference>
<feature type="compositionally biased region" description="Polar residues" evidence="1">
    <location>
        <begin position="460"/>
        <end position="471"/>
    </location>
</feature>
<evidence type="ECO:0000313" key="4">
    <source>
        <dbReference type="Proteomes" id="UP000634136"/>
    </source>
</evidence>
<feature type="region of interest" description="Disordered" evidence="1">
    <location>
        <begin position="131"/>
        <end position="156"/>
    </location>
</feature>
<dbReference type="SUPFAM" id="SSF46689">
    <property type="entry name" value="Homeodomain-like"/>
    <property type="match status" value="1"/>
</dbReference>